<sequence length="86" mass="9958">MENLIVGAMFIVTVICYTVYKIDCNHVNKPKNNYPTGGLSNHRSLEKPKKAKGTKIPLRSKTVNHERFTEEELMAMFGKDFRKDRK</sequence>
<dbReference type="EMBL" id="BKAQ01000014">
    <property type="protein sequence ID" value="GEP82547.1"/>
    <property type="molecule type" value="Genomic_DNA"/>
</dbReference>
<accession>A0ABQ0XM92</accession>
<dbReference type="RefSeq" id="WP_103295481.1">
    <property type="nucleotide sequence ID" value="NZ_BKAQ01000014.1"/>
</dbReference>
<comment type="caution">
    <text evidence="2">The sequence shown here is derived from an EMBL/GenBank/DDBJ whole genome shotgun (WGS) entry which is preliminary data.</text>
</comment>
<evidence type="ECO:0000256" key="1">
    <source>
        <dbReference type="SAM" id="MobiDB-lite"/>
    </source>
</evidence>
<name>A0ABQ0XM92_9STAP</name>
<feature type="compositionally biased region" description="Polar residues" evidence="1">
    <location>
        <begin position="31"/>
        <end position="42"/>
    </location>
</feature>
<evidence type="ECO:0008006" key="4">
    <source>
        <dbReference type="Google" id="ProtNLM"/>
    </source>
</evidence>
<proteinExistence type="predicted"/>
<organism evidence="2 3">
    <name type="scientific">Staphylococcus kloosii</name>
    <dbReference type="NCBI Taxonomy" id="29384"/>
    <lineage>
        <taxon>Bacteria</taxon>
        <taxon>Bacillati</taxon>
        <taxon>Bacillota</taxon>
        <taxon>Bacilli</taxon>
        <taxon>Bacillales</taxon>
        <taxon>Staphylococcaceae</taxon>
        <taxon>Staphylococcus</taxon>
    </lineage>
</organism>
<dbReference type="GeneID" id="69904977"/>
<protein>
    <recommendedName>
        <fullName evidence="4">Phage protein</fullName>
    </recommendedName>
</protein>
<evidence type="ECO:0000313" key="2">
    <source>
        <dbReference type="EMBL" id="GEP82547.1"/>
    </source>
</evidence>
<keyword evidence="3" id="KW-1185">Reference proteome</keyword>
<dbReference type="Proteomes" id="UP000321040">
    <property type="component" value="Unassembled WGS sequence"/>
</dbReference>
<gene>
    <name evidence="2" type="ORF">SKL01_17250</name>
</gene>
<feature type="region of interest" description="Disordered" evidence="1">
    <location>
        <begin position="31"/>
        <end position="55"/>
    </location>
</feature>
<evidence type="ECO:0000313" key="3">
    <source>
        <dbReference type="Proteomes" id="UP000321040"/>
    </source>
</evidence>
<reference evidence="2 3" key="1">
    <citation type="submission" date="2019-07" db="EMBL/GenBank/DDBJ databases">
        <title>Whole genome shotgun sequence of Staphylococcus kloosii NBRC 109624.</title>
        <authorList>
            <person name="Hosoyama A."/>
            <person name="Uohara A."/>
            <person name="Ohji S."/>
            <person name="Ichikawa N."/>
        </authorList>
    </citation>
    <scope>NUCLEOTIDE SEQUENCE [LARGE SCALE GENOMIC DNA]</scope>
    <source>
        <strain evidence="2 3">NBRC 109624</strain>
    </source>
</reference>